<comment type="caution">
    <text evidence="5">The sequence shown here is derived from an EMBL/GenBank/DDBJ whole genome shotgun (WGS) entry which is preliminary data.</text>
</comment>
<keyword evidence="2" id="KW-0547">Nucleotide-binding</keyword>
<feature type="domain" description="5'-Nucleotidase C-terminal" evidence="4">
    <location>
        <begin position="372"/>
        <end position="526"/>
    </location>
</feature>
<comment type="similarity">
    <text evidence="2">Belongs to the 5'-nucleotidase family.</text>
</comment>
<dbReference type="PANTHER" id="PTHR11575:SF24">
    <property type="entry name" value="5'-NUCLEOTIDASE"/>
    <property type="match status" value="1"/>
</dbReference>
<dbReference type="InterPro" id="IPR029052">
    <property type="entry name" value="Metallo-depent_PP-like"/>
</dbReference>
<evidence type="ECO:0000256" key="2">
    <source>
        <dbReference type="RuleBase" id="RU362119"/>
    </source>
</evidence>
<dbReference type="InterPro" id="IPR008334">
    <property type="entry name" value="5'-Nucleotdase_C"/>
</dbReference>
<dbReference type="InterPro" id="IPR006179">
    <property type="entry name" value="5_nucleotidase/apyrase"/>
</dbReference>
<protein>
    <submittedName>
        <fullName evidence="5">Bifunctional metallophosphatase/5'-nucleotidase</fullName>
    </submittedName>
</protein>
<dbReference type="PROSITE" id="PS51257">
    <property type="entry name" value="PROKAR_LIPOPROTEIN"/>
    <property type="match status" value="1"/>
</dbReference>
<organism evidence="5 6">
    <name type="scientific">Nocardia albiluteola</name>
    <dbReference type="NCBI Taxonomy" id="2842303"/>
    <lineage>
        <taxon>Bacteria</taxon>
        <taxon>Bacillati</taxon>
        <taxon>Actinomycetota</taxon>
        <taxon>Actinomycetes</taxon>
        <taxon>Mycobacteriales</taxon>
        <taxon>Nocardiaceae</taxon>
        <taxon>Nocardia</taxon>
    </lineage>
</organism>
<evidence type="ECO:0000259" key="3">
    <source>
        <dbReference type="Pfam" id="PF00149"/>
    </source>
</evidence>
<dbReference type="SUPFAM" id="SSF55816">
    <property type="entry name" value="5'-nucleotidase (syn. UDP-sugar hydrolase), C-terminal domain"/>
    <property type="match status" value="1"/>
</dbReference>
<keyword evidence="6" id="KW-1185">Reference proteome</keyword>
<evidence type="ECO:0000256" key="1">
    <source>
        <dbReference type="ARBA" id="ARBA00022729"/>
    </source>
</evidence>
<keyword evidence="2" id="KW-0378">Hydrolase</keyword>
<evidence type="ECO:0000259" key="4">
    <source>
        <dbReference type="Pfam" id="PF02872"/>
    </source>
</evidence>
<dbReference type="Gene3D" id="3.90.780.10">
    <property type="entry name" value="5'-Nucleotidase, C-terminal domain"/>
    <property type="match status" value="1"/>
</dbReference>
<dbReference type="InterPro" id="IPR036907">
    <property type="entry name" value="5'-Nucleotdase_C_sf"/>
</dbReference>
<dbReference type="PANTHER" id="PTHR11575">
    <property type="entry name" value="5'-NUCLEOTIDASE-RELATED"/>
    <property type="match status" value="1"/>
</dbReference>
<dbReference type="SUPFAM" id="SSF56300">
    <property type="entry name" value="Metallo-dependent phosphatases"/>
    <property type="match status" value="1"/>
</dbReference>
<dbReference type="RefSeq" id="WP_215916788.1">
    <property type="nucleotide sequence ID" value="NZ_JAHKNI010000003.1"/>
</dbReference>
<dbReference type="Pfam" id="PF02872">
    <property type="entry name" value="5_nucleotid_C"/>
    <property type="match status" value="1"/>
</dbReference>
<dbReference type="Gene3D" id="3.60.21.10">
    <property type="match status" value="1"/>
</dbReference>
<dbReference type="Proteomes" id="UP000733379">
    <property type="component" value="Unassembled WGS sequence"/>
</dbReference>
<feature type="domain" description="Calcineurin-like phosphoesterase" evidence="3">
    <location>
        <begin position="57"/>
        <end position="301"/>
    </location>
</feature>
<dbReference type="PRINTS" id="PR01607">
    <property type="entry name" value="APYRASEFAMLY"/>
</dbReference>
<dbReference type="EMBL" id="JAHKNI010000003">
    <property type="protein sequence ID" value="MBU3061861.1"/>
    <property type="molecule type" value="Genomic_DNA"/>
</dbReference>
<name>A0ABS6AWH5_9NOCA</name>
<dbReference type="InterPro" id="IPR004843">
    <property type="entry name" value="Calcineurin-like_PHP"/>
</dbReference>
<keyword evidence="1" id="KW-0732">Signal</keyword>
<reference evidence="5 6" key="1">
    <citation type="submission" date="2021-06" db="EMBL/GenBank/DDBJ databases">
        <title>Actinomycetes sequencing.</title>
        <authorList>
            <person name="Shan Q."/>
        </authorList>
    </citation>
    <scope>NUCLEOTIDE SEQUENCE [LARGE SCALE GENOMIC DNA]</scope>
    <source>
        <strain evidence="5 6">NEAU-G5</strain>
    </source>
</reference>
<proteinExistence type="inferred from homology"/>
<evidence type="ECO:0000313" key="5">
    <source>
        <dbReference type="EMBL" id="MBU3061861.1"/>
    </source>
</evidence>
<dbReference type="Pfam" id="PF00149">
    <property type="entry name" value="Metallophos"/>
    <property type="match status" value="1"/>
</dbReference>
<evidence type="ECO:0000313" key="6">
    <source>
        <dbReference type="Proteomes" id="UP000733379"/>
    </source>
</evidence>
<sequence>MNLRQRAVEATIAVLFVVLVVSCGGNGSKPVPPATSGIPLVTTDNLPPAQPGEVHLFAINDLHGNLEPPQGGNGHVGAYTAGGAAYLAAHLARLHAAYPASAIVSAGDNVSASPLISALFHDEPTIDYMNDLGVAASSVGNHEFDHGIPELRRIRQGGCAATGCSPGSPFTGAVFPYLAANVTDTNGQLPPGLQPWTMLRVGGHRIGVVGVVTPATAGIVMPTAIAGYTFGDEAEAIDKYVPQLKSAGAETIVALIHDGGAQQTHGAPSDYNGCAGITPNVTALAQHVDPAVRVLLTGHTHLAYNCVIDGKVVTQGASYGRLITDVTLRFHGGKVDATAVNRVVTRTVTPDPATQKLVDFYAAQSAPLAARVIGSTAGPLPNEPAPGGDSPLGDVIADSMLAAMAPAQASVAVMNPGGVRADLSGSAVTYEQAYTVEPFGNEVVTVALTGAQLLALLEQQWDNRVAPGVLSAAGITYAYSDAAPKGHKVIADTVRVGDQPLDPAAVYQVSTNNYLASGGDGFSVFTQGRPSGVGPSDLDALESYLAAHPNLVPPPSRIQRR</sequence>
<gene>
    <name evidence="5" type="ORF">KO481_10025</name>
</gene>
<accession>A0ABS6AWH5</accession>